<dbReference type="AlphaFoldDB" id="A0A1H5GQU3"/>
<protein>
    <submittedName>
        <fullName evidence="4">Arylsulfatase A</fullName>
    </submittedName>
</protein>
<evidence type="ECO:0000259" key="3">
    <source>
        <dbReference type="Pfam" id="PF00884"/>
    </source>
</evidence>
<dbReference type="PANTHER" id="PTHR45953">
    <property type="entry name" value="IDURONATE 2-SULFATASE"/>
    <property type="match status" value="1"/>
</dbReference>
<dbReference type="EMBL" id="FNTV01000001">
    <property type="protein sequence ID" value="SEE17970.1"/>
    <property type="molecule type" value="Genomic_DNA"/>
</dbReference>
<dbReference type="Proteomes" id="UP000182725">
    <property type="component" value="Unassembled WGS sequence"/>
</dbReference>
<evidence type="ECO:0000313" key="5">
    <source>
        <dbReference type="Proteomes" id="UP000182725"/>
    </source>
</evidence>
<dbReference type="InterPro" id="IPR017850">
    <property type="entry name" value="Alkaline_phosphatase_core_sf"/>
</dbReference>
<evidence type="ECO:0000256" key="2">
    <source>
        <dbReference type="ARBA" id="ARBA00022801"/>
    </source>
</evidence>
<keyword evidence="2" id="KW-0378">Hydrolase</keyword>
<sequence length="526" mass="59613">MGRNGRLNVARITPTPFTFKATLPRKKRMDKPNVILICVDEWRGDCLGAEGHPYVQTPNLDELAGRGARFRHAYSATPTCVPARVALFTGQSQERHGRVGYEEGVPFDAVHPVTLQGEFRKAGYQTQAIGKLHVYPERSRVGFDDVILHDGFLHHARKEHRRDFKFFDDYVPWLRRQPGVSADEEYLDNGVGCNSTVARPWDKAERLHPTAWAGSQAVEWLYRRDPTRPFFLYLSFHRPHAPYDPPVWAMDMYLDLPAFRRRVGDWEHHYESVRRDGYHQLSFGTLPEAVTHRARSGYYGLMTQIDHQLMRVFEALAEFGLADDTVIAFTSDHGEMMGDHDFYRKAVGYEGSARVPLIVAPAPRDADAVSGAVVDEVVELRDIMPTLLELAGVPVPESCDGKSLLRFVRDSPADAPEPDPWREWLHGEHVYFGQSLQWVTDGHVKYLWASEWGSEELFDLDADPDEFHNLVPLPEHAELLKLWKGRLISDLTGREEGFVRDGELVVGAPVVTMLSNARTLAGAAQP</sequence>
<dbReference type="GO" id="GO:0005737">
    <property type="term" value="C:cytoplasm"/>
    <property type="evidence" value="ECO:0007669"/>
    <property type="project" value="TreeGrafter"/>
</dbReference>
<dbReference type="Gene3D" id="3.40.720.10">
    <property type="entry name" value="Alkaline Phosphatase, subunit A"/>
    <property type="match status" value="1"/>
</dbReference>
<dbReference type="GO" id="GO:0008484">
    <property type="term" value="F:sulfuric ester hydrolase activity"/>
    <property type="evidence" value="ECO:0007669"/>
    <property type="project" value="TreeGrafter"/>
</dbReference>
<evidence type="ECO:0000313" key="4">
    <source>
        <dbReference type="EMBL" id="SEE17970.1"/>
    </source>
</evidence>
<dbReference type="NCBIfam" id="NF010322">
    <property type="entry name" value="PRK13759.1"/>
    <property type="match status" value="1"/>
</dbReference>
<gene>
    <name evidence="4" type="ORF">SAMN04489740_0824</name>
</gene>
<dbReference type="GO" id="GO:0046872">
    <property type="term" value="F:metal ion binding"/>
    <property type="evidence" value="ECO:0007669"/>
    <property type="project" value="UniProtKB-KW"/>
</dbReference>
<organism evidence="4 5">
    <name type="scientific">Arthrobacter alpinus</name>
    <dbReference type="NCBI Taxonomy" id="656366"/>
    <lineage>
        <taxon>Bacteria</taxon>
        <taxon>Bacillati</taxon>
        <taxon>Actinomycetota</taxon>
        <taxon>Actinomycetes</taxon>
        <taxon>Micrococcales</taxon>
        <taxon>Micrococcaceae</taxon>
        <taxon>Arthrobacter</taxon>
    </lineage>
</organism>
<name>A0A1H5GQU3_9MICC</name>
<dbReference type="PANTHER" id="PTHR45953:SF1">
    <property type="entry name" value="IDURONATE 2-SULFATASE"/>
    <property type="match status" value="1"/>
</dbReference>
<keyword evidence="1" id="KW-0479">Metal-binding</keyword>
<evidence type="ECO:0000256" key="1">
    <source>
        <dbReference type="ARBA" id="ARBA00022723"/>
    </source>
</evidence>
<accession>A0A1H5GQU3</accession>
<reference evidence="4 5" key="1">
    <citation type="submission" date="2016-10" db="EMBL/GenBank/DDBJ databases">
        <authorList>
            <person name="de Groot N.N."/>
        </authorList>
    </citation>
    <scope>NUCLEOTIDE SEQUENCE [LARGE SCALE GENOMIC DNA]</scope>
    <source>
        <strain evidence="4 5">DSM 22274</strain>
    </source>
</reference>
<dbReference type="Pfam" id="PF00884">
    <property type="entry name" value="Sulfatase"/>
    <property type="match status" value="1"/>
</dbReference>
<proteinExistence type="predicted"/>
<dbReference type="SUPFAM" id="SSF53649">
    <property type="entry name" value="Alkaline phosphatase-like"/>
    <property type="match status" value="1"/>
</dbReference>
<dbReference type="InterPro" id="IPR000917">
    <property type="entry name" value="Sulfatase_N"/>
</dbReference>
<feature type="domain" description="Sulfatase N-terminal" evidence="3">
    <location>
        <begin position="32"/>
        <end position="393"/>
    </location>
</feature>